<dbReference type="PANTHER" id="PTHR37937:SF1">
    <property type="entry name" value="CONJUGATIVE TRANSFER: DNA TRANSPORT"/>
    <property type="match status" value="1"/>
</dbReference>
<dbReference type="InterPro" id="IPR051539">
    <property type="entry name" value="T4SS-coupling_protein"/>
</dbReference>
<dbReference type="GO" id="GO:0005886">
    <property type="term" value="C:plasma membrane"/>
    <property type="evidence" value="ECO:0007669"/>
    <property type="project" value="UniProtKB-SubCell"/>
</dbReference>
<evidence type="ECO:0000313" key="9">
    <source>
        <dbReference type="Proteomes" id="UP000521358"/>
    </source>
</evidence>
<name>A0A7X6D9X2_9ENTE</name>
<evidence type="ECO:0000256" key="1">
    <source>
        <dbReference type="ARBA" id="ARBA00004651"/>
    </source>
</evidence>
<dbReference type="InterPro" id="IPR027417">
    <property type="entry name" value="P-loop_NTPase"/>
</dbReference>
<evidence type="ECO:0000256" key="6">
    <source>
        <dbReference type="ARBA" id="ARBA00023136"/>
    </source>
</evidence>
<keyword evidence="6 7" id="KW-0472">Membrane</keyword>
<dbReference type="PANTHER" id="PTHR37937">
    <property type="entry name" value="CONJUGATIVE TRANSFER: DNA TRANSPORT"/>
    <property type="match status" value="1"/>
</dbReference>
<proteinExistence type="inferred from homology"/>
<evidence type="ECO:0000256" key="5">
    <source>
        <dbReference type="ARBA" id="ARBA00022989"/>
    </source>
</evidence>
<dbReference type="CDD" id="cd01127">
    <property type="entry name" value="TrwB_TraG_TraD_VirD4"/>
    <property type="match status" value="1"/>
</dbReference>
<dbReference type="Pfam" id="PF02534">
    <property type="entry name" value="T4SS-DNA_transf"/>
    <property type="match status" value="1"/>
</dbReference>
<evidence type="ECO:0000256" key="2">
    <source>
        <dbReference type="ARBA" id="ARBA00008806"/>
    </source>
</evidence>
<feature type="transmembrane region" description="Helical" evidence="7">
    <location>
        <begin position="32"/>
        <end position="56"/>
    </location>
</feature>
<keyword evidence="5 7" id="KW-1133">Transmembrane helix</keyword>
<sequence>MGKFKQWFEPEKLNNYDEAKRSPLRHIANPKVIIPVTCFIYISLCLLSNFVIYHLVNLGYQFKEIFGLEGYEYSFLKGLFFFRYPMLQIPIYLILGVLTFINYYKIKQAYRPLEDELVQGTQRFTEPEEVEEQYPAISVNPENAEEDYYEGKPGFPVARLPQTEEEKETGEFRLAIDREPSHSITLAHTRGGKGIFSSDPLIDTISRARKIEDRHSFITTSTKGDEVRKWYPLLKSRGYIIRVLNTVDQFYSDPYNPFNAIKDFYEKAVLAKELIKKNQYEDRAMHDMQAVASMYFKEEQGGGGKDAFWTKASRSLFLSMAVALLHQSIMEKKNELLNGYTIYNTVNKMFSEKISETEYEYLKQYARDRKHLKKLIEKYDGKSTLDVYFEEMEDKHPAKIYYYGMKASAPAKSTLGNIVTHFNGSMELFLQSGNAKMTAIDDGFRFTSLGFDNDQPTAVFVIVSDAEESNNELAMMYIEQAYQSLHREAFASLSGKTERDVDVIVEEAGNVGALPNLLKKWGAAAGRGIFFHLVLQDIEQLTELYGNSAKSIIVGNTGNLVYIRSGSLDTNKYISERLGKRANYSMRRQKETLATKSSETEESERIDLKSPFELENLMFGETIVLRLMHTHDNNKKPIYQAPLFNTFENDTNLFPFYEYRDLEAVPWEELPINNSFMEMDRTSLLWTLNKDIYVPGAVRVPISKDFDLSKPVNKVKPKAKKVKENQLTSMEKDLIDESLENSMPLEEATQLDFYEDLMMSQREQLYDSTQVIESQDIHRVVEPISNNKDSFLKINEETSSNKRISDMLTSQDVMRIRGKVLVLGEHLPALISEFDKVMESDQYASLLTFVVTNLNDNDVTEFDKMVIKSEEMTID</sequence>
<evidence type="ECO:0000313" key="8">
    <source>
        <dbReference type="EMBL" id="NKC68490.1"/>
    </source>
</evidence>
<gene>
    <name evidence="8" type="ORF">HED35_10355</name>
</gene>
<keyword evidence="4 7" id="KW-0812">Transmembrane</keyword>
<dbReference type="EMBL" id="JAAVMB010000012">
    <property type="protein sequence ID" value="NKC68490.1"/>
    <property type="molecule type" value="Genomic_DNA"/>
</dbReference>
<dbReference type="RefSeq" id="WP_167807679.1">
    <property type="nucleotide sequence ID" value="NZ_JAAVMB010000012.1"/>
</dbReference>
<comment type="caution">
    <text evidence="8">The sequence shown here is derived from an EMBL/GenBank/DDBJ whole genome shotgun (WGS) entry which is preliminary data.</text>
</comment>
<comment type="subcellular location">
    <subcellularLocation>
        <location evidence="1">Cell membrane</location>
        <topology evidence="1">Multi-pass membrane protein</topology>
    </subcellularLocation>
</comment>
<accession>A0A7X6D9X2</accession>
<dbReference type="InterPro" id="IPR003688">
    <property type="entry name" value="TraG/VirD4"/>
</dbReference>
<dbReference type="Gene3D" id="3.40.50.300">
    <property type="entry name" value="P-loop containing nucleotide triphosphate hydrolases"/>
    <property type="match status" value="1"/>
</dbReference>
<reference evidence="8 9" key="1">
    <citation type="submission" date="2020-03" db="EMBL/GenBank/DDBJ databases">
        <title>Bacterial samples isolated from urine from healthy bovine heifers (Gyr breed).</title>
        <authorList>
            <person name="Giannattasio-Ferraz S."/>
            <person name="Maskeri L."/>
            <person name="Penido A."/>
            <person name="Barbosa-Stancioli E.F."/>
            <person name="Putonti C."/>
        </authorList>
    </citation>
    <scope>NUCLEOTIDE SEQUENCE [LARGE SCALE GENOMIC DNA]</scope>
    <source>
        <strain evidence="8 9">UFMG-H7</strain>
    </source>
</reference>
<dbReference type="AlphaFoldDB" id="A0A7X6D9X2"/>
<feature type="transmembrane region" description="Helical" evidence="7">
    <location>
        <begin position="81"/>
        <end position="104"/>
    </location>
</feature>
<organism evidence="8 9">
    <name type="scientific">Vagococcus fluvialis</name>
    <dbReference type="NCBI Taxonomy" id="2738"/>
    <lineage>
        <taxon>Bacteria</taxon>
        <taxon>Bacillati</taxon>
        <taxon>Bacillota</taxon>
        <taxon>Bacilli</taxon>
        <taxon>Lactobacillales</taxon>
        <taxon>Enterococcaceae</taxon>
        <taxon>Vagococcus</taxon>
    </lineage>
</organism>
<dbReference type="SUPFAM" id="SSF52540">
    <property type="entry name" value="P-loop containing nucleoside triphosphate hydrolases"/>
    <property type="match status" value="1"/>
</dbReference>
<protein>
    <submittedName>
        <fullName evidence="8">Type IV secretory system conjugative DNA transfer family protein</fullName>
    </submittedName>
</protein>
<comment type="similarity">
    <text evidence="2">Belongs to the VirD4/TraG family.</text>
</comment>
<dbReference type="Proteomes" id="UP000521358">
    <property type="component" value="Unassembled WGS sequence"/>
</dbReference>
<evidence type="ECO:0000256" key="4">
    <source>
        <dbReference type="ARBA" id="ARBA00022692"/>
    </source>
</evidence>
<evidence type="ECO:0000256" key="7">
    <source>
        <dbReference type="SAM" id="Phobius"/>
    </source>
</evidence>
<keyword evidence="3" id="KW-1003">Cell membrane</keyword>
<evidence type="ECO:0000256" key="3">
    <source>
        <dbReference type="ARBA" id="ARBA00022475"/>
    </source>
</evidence>